<sequence>MRRTSARPLDRHVASLLAMTRHVASLIASGQANMPRSRVERTNIEHAAPAGKQLSPSKAERSSRIAEREGARRALAPATIAHTASSIRIGVWSDALSLARTLLSISTETSRSAACGDSSRWSMRMPLFFCQAPA</sequence>
<dbReference type="EMBL" id="QNRK01000021">
    <property type="protein sequence ID" value="RBP09762.1"/>
    <property type="molecule type" value="Genomic_DNA"/>
</dbReference>
<dbReference type="AlphaFoldDB" id="A0A366F533"/>
<evidence type="ECO:0000313" key="2">
    <source>
        <dbReference type="EMBL" id="RBP09762.1"/>
    </source>
</evidence>
<feature type="region of interest" description="Disordered" evidence="1">
    <location>
        <begin position="32"/>
        <end position="73"/>
    </location>
</feature>
<gene>
    <name evidence="2" type="ORF">DFR50_121108</name>
</gene>
<reference evidence="2 3" key="1">
    <citation type="submission" date="2018-06" db="EMBL/GenBank/DDBJ databases">
        <title>Genomic Encyclopedia of Type Strains, Phase IV (KMG-IV): sequencing the most valuable type-strain genomes for metagenomic binning, comparative biology and taxonomic classification.</title>
        <authorList>
            <person name="Goeker M."/>
        </authorList>
    </citation>
    <scope>NUCLEOTIDE SEQUENCE [LARGE SCALE GENOMIC DNA]</scope>
    <source>
        <strain evidence="2 3">DSM 24875</strain>
    </source>
</reference>
<name>A0A366F533_9HYPH</name>
<protein>
    <submittedName>
        <fullName evidence="2">Uncharacterized protein</fullName>
    </submittedName>
</protein>
<dbReference type="Proteomes" id="UP000253529">
    <property type="component" value="Unassembled WGS sequence"/>
</dbReference>
<feature type="compositionally biased region" description="Basic and acidic residues" evidence="1">
    <location>
        <begin position="58"/>
        <end position="72"/>
    </location>
</feature>
<proteinExistence type="predicted"/>
<organism evidence="2 3">
    <name type="scientific">Roseiarcus fermentans</name>
    <dbReference type="NCBI Taxonomy" id="1473586"/>
    <lineage>
        <taxon>Bacteria</taxon>
        <taxon>Pseudomonadati</taxon>
        <taxon>Pseudomonadota</taxon>
        <taxon>Alphaproteobacteria</taxon>
        <taxon>Hyphomicrobiales</taxon>
        <taxon>Roseiarcaceae</taxon>
        <taxon>Roseiarcus</taxon>
    </lineage>
</organism>
<comment type="caution">
    <text evidence="2">The sequence shown here is derived from an EMBL/GenBank/DDBJ whole genome shotgun (WGS) entry which is preliminary data.</text>
</comment>
<evidence type="ECO:0000256" key="1">
    <source>
        <dbReference type="SAM" id="MobiDB-lite"/>
    </source>
</evidence>
<keyword evidence="3" id="KW-1185">Reference proteome</keyword>
<accession>A0A366F533</accession>
<evidence type="ECO:0000313" key="3">
    <source>
        <dbReference type="Proteomes" id="UP000253529"/>
    </source>
</evidence>